<feature type="domain" description="HTH lysR-type" evidence="5">
    <location>
        <begin position="9"/>
        <end position="66"/>
    </location>
</feature>
<reference evidence="6 7" key="1">
    <citation type="submission" date="2024-07" db="EMBL/GenBank/DDBJ databases">
        <title>Description of Labrys sedimenti sp. nov., isolated from a diclofenac-degrading enrichment culture.</title>
        <authorList>
            <person name="Tancsics A."/>
            <person name="Csepanyi A."/>
        </authorList>
    </citation>
    <scope>NUCLEOTIDE SEQUENCE [LARGE SCALE GENOMIC DNA]</scope>
    <source>
        <strain evidence="6 7">LMG 23578</strain>
    </source>
</reference>
<keyword evidence="7" id="KW-1185">Reference proteome</keyword>
<evidence type="ECO:0000256" key="2">
    <source>
        <dbReference type="ARBA" id="ARBA00023015"/>
    </source>
</evidence>
<dbReference type="Pfam" id="PF03466">
    <property type="entry name" value="LysR_substrate"/>
    <property type="match status" value="1"/>
</dbReference>
<dbReference type="InterPro" id="IPR058163">
    <property type="entry name" value="LysR-type_TF_proteobact-type"/>
</dbReference>
<gene>
    <name evidence="6" type="ORF">ABXS05_14530</name>
</gene>
<dbReference type="Proteomes" id="UP001555786">
    <property type="component" value="Unassembled WGS sequence"/>
</dbReference>
<evidence type="ECO:0000313" key="7">
    <source>
        <dbReference type="Proteomes" id="UP001555786"/>
    </source>
</evidence>
<organism evidence="6 7">
    <name type="scientific">Labrys neptuniae</name>
    <dbReference type="NCBI Taxonomy" id="376174"/>
    <lineage>
        <taxon>Bacteria</taxon>
        <taxon>Pseudomonadati</taxon>
        <taxon>Pseudomonadota</taxon>
        <taxon>Alphaproteobacteria</taxon>
        <taxon>Hyphomicrobiales</taxon>
        <taxon>Xanthobacteraceae</taxon>
        <taxon>Labrys</taxon>
    </lineage>
</organism>
<evidence type="ECO:0000256" key="4">
    <source>
        <dbReference type="ARBA" id="ARBA00023163"/>
    </source>
</evidence>
<dbReference type="InterPro" id="IPR005119">
    <property type="entry name" value="LysR_subst-bd"/>
</dbReference>
<evidence type="ECO:0000256" key="1">
    <source>
        <dbReference type="ARBA" id="ARBA00009437"/>
    </source>
</evidence>
<dbReference type="RefSeq" id="WP_367624391.1">
    <property type="nucleotide sequence ID" value="NZ_JBFNQD010000004.1"/>
</dbReference>
<proteinExistence type="inferred from homology"/>
<keyword evidence="4" id="KW-0804">Transcription</keyword>
<dbReference type="Pfam" id="PF00126">
    <property type="entry name" value="HTH_1"/>
    <property type="match status" value="1"/>
</dbReference>
<evidence type="ECO:0000313" key="6">
    <source>
        <dbReference type="EMBL" id="MEW9306764.1"/>
    </source>
</evidence>
<comment type="similarity">
    <text evidence="1">Belongs to the LysR transcriptional regulatory family.</text>
</comment>
<comment type="caution">
    <text evidence="6">The sequence shown here is derived from an EMBL/GenBank/DDBJ whole genome shotgun (WGS) entry which is preliminary data.</text>
</comment>
<evidence type="ECO:0000259" key="5">
    <source>
        <dbReference type="PROSITE" id="PS50931"/>
    </source>
</evidence>
<dbReference type="PANTHER" id="PTHR30537">
    <property type="entry name" value="HTH-TYPE TRANSCRIPTIONAL REGULATOR"/>
    <property type="match status" value="1"/>
</dbReference>
<keyword evidence="2" id="KW-0805">Transcription regulation</keyword>
<name>A0ABV3PM92_9HYPH</name>
<evidence type="ECO:0000256" key="3">
    <source>
        <dbReference type="ARBA" id="ARBA00023125"/>
    </source>
</evidence>
<dbReference type="InterPro" id="IPR000847">
    <property type="entry name" value="LysR_HTH_N"/>
</dbReference>
<dbReference type="Gene3D" id="1.10.10.10">
    <property type="entry name" value="Winged helix-like DNA-binding domain superfamily/Winged helix DNA-binding domain"/>
    <property type="match status" value="1"/>
</dbReference>
<dbReference type="PANTHER" id="PTHR30537:SF26">
    <property type="entry name" value="GLYCINE CLEAVAGE SYSTEM TRANSCRIPTIONAL ACTIVATOR"/>
    <property type="match status" value="1"/>
</dbReference>
<dbReference type="Gene3D" id="3.40.190.10">
    <property type="entry name" value="Periplasmic binding protein-like II"/>
    <property type="match status" value="2"/>
</dbReference>
<dbReference type="InterPro" id="IPR036388">
    <property type="entry name" value="WH-like_DNA-bd_sf"/>
</dbReference>
<dbReference type="SUPFAM" id="SSF53850">
    <property type="entry name" value="Periplasmic binding protein-like II"/>
    <property type="match status" value="1"/>
</dbReference>
<dbReference type="SUPFAM" id="SSF46785">
    <property type="entry name" value="Winged helix' DNA-binding domain"/>
    <property type="match status" value="1"/>
</dbReference>
<sequence>MQGPRRFLPSISLLCAFEAAARTGSVTAAARELNLTQSAVSRQIKLLEEQLEVELFHREKQTISVTPGGEAYAREIRDALRKIGTASLMLRANPLGGTLTLAILPTFGTRWLAPRLPQFLSHNPGITINLVTRLSYFDFRQDPVDAAIHFGGSDWPGGEMEKIRSETVVPACSPALRDQHGFQSAADLRNASLLHLTTRPDAWERWFALHGAPAQSVRGMLFDQFATAAQAAIAGLGVALLPEFLILEELETRRLVRALDLPMVSAEAYYLVWPADRAMHPPLLAFRQWLRTQASPEGE</sequence>
<dbReference type="EMBL" id="JBFNQD010000004">
    <property type="protein sequence ID" value="MEW9306764.1"/>
    <property type="molecule type" value="Genomic_DNA"/>
</dbReference>
<accession>A0ABV3PM92</accession>
<dbReference type="PRINTS" id="PR00039">
    <property type="entry name" value="HTHLYSR"/>
</dbReference>
<dbReference type="PROSITE" id="PS50931">
    <property type="entry name" value="HTH_LYSR"/>
    <property type="match status" value="1"/>
</dbReference>
<protein>
    <submittedName>
        <fullName evidence="6">LysR family transcriptional regulator</fullName>
    </submittedName>
</protein>
<dbReference type="InterPro" id="IPR036390">
    <property type="entry name" value="WH_DNA-bd_sf"/>
</dbReference>
<keyword evidence="3" id="KW-0238">DNA-binding</keyword>